<keyword evidence="4" id="KW-1185">Reference proteome</keyword>
<keyword evidence="3" id="KW-0269">Exonuclease</keyword>
<dbReference type="InterPro" id="IPR029052">
    <property type="entry name" value="Metallo-depent_PP-like"/>
</dbReference>
<organism evidence="3 4">
    <name type="scientific">Roseospira visakhapatnamensis</name>
    <dbReference type="NCBI Taxonomy" id="390880"/>
    <lineage>
        <taxon>Bacteria</taxon>
        <taxon>Pseudomonadati</taxon>
        <taxon>Pseudomonadota</taxon>
        <taxon>Alphaproteobacteria</taxon>
        <taxon>Rhodospirillales</taxon>
        <taxon>Rhodospirillaceae</taxon>
        <taxon>Roseospira</taxon>
    </lineage>
</organism>
<evidence type="ECO:0000256" key="1">
    <source>
        <dbReference type="ARBA" id="ARBA00022801"/>
    </source>
</evidence>
<gene>
    <name evidence="3" type="ORF">GGD89_001262</name>
</gene>
<dbReference type="InterPro" id="IPR050535">
    <property type="entry name" value="DNA_Repair-Maintenance_Comp"/>
</dbReference>
<evidence type="ECO:0000259" key="2">
    <source>
        <dbReference type="Pfam" id="PF00149"/>
    </source>
</evidence>
<dbReference type="InterPro" id="IPR004843">
    <property type="entry name" value="Calcineurin-like_PHP"/>
</dbReference>
<evidence type="ECO:0000313" key="3">
    <source>
        <dbReference type="EMBL" id="MBB4265640.1"/>
    </source>
</evidence>
<comment type="caution">
    <text evidence="3">The sequence shown here is derived from an EMBL/GenBank/DDBJ whole genome shotgun (WGS) entry which is preliminary data.</text>
</comment>
<dbReference type="Pfam" id="PF00149">
    <property type="entry name" value="Metallophos"/>
    <property type="match status" value="1"/>
</dbReference>
<dbReference type="GO" id="GO:0004527">
    <property type="term" value="F:exonuclease activity"/>
    <property type="evidence" value="ECO:0007669"/>
    <property type="project" value="UniProtKB-KW"/>
</dbReference>
<dbReference type="PIRSF" id="PIRSF033091">
    <property type="entry name" value="Pesterase_YhaO"/>
    <property type="match status" value="1"/>
</dbReference>
<sequence>MADFHFLHAADIHLDSPLRGLSAYEGAPVERFRAATRAAVRALVDTAVDTGAAFVVIAGDLYDGDWPDFGTGLFLVRELHRLKQAGIPAVVLFGNHDAANRITRALPWPDTAHRFPADRPDTIRLEALRVALHGQSFATAAVTENLAAGYPPALPGWLNIGVLHTALEGHARHAAYAPCSLAQLAGHGYDYWALGHVHDHAILGREPWVVFPGVLQGRHMRETGPKGCVSVTVRDGRVTEVTPVVLDTVRWLVTEVDAENRADPEALGAACAEAVRATVTTEADGRPAAVRVRLRGTTPAHAALAADREALEADLRARLVDLPDLWLESVRLETRPPAGAVPAAASEAADRLAALLADADRDPALIEALEAVLRPLHDKLRGDLGRLDADPDAAEDLPLLAALRAGDTAALVRAVRPDVQGLGSGPGGDG</sequence>
<dbReference type="Gene3D" id="3.60.21.10">
    <property type="match status" value="1"/>
</dbReference>
<dbReference type="EMBL" id="JACIGK010000007">
    <property type="protein sequence ID" value="MBB4265640.1"/>
    <property type="molecule type" value="Genomic_DNA"/>
</dbReference>
<dbReference type="InterPro" id="IPR014576">
    <property type="entry name" value="Pesterase_YhaO"/>
</dbReference>
<name>A0A7W6W922_9PROT</name>
<dbReference type="SUPFAM" id="SSF56300">
    <property type="entry name" value="Metallo-dependent phosphatases"/>
    <property type="match status" value="1"/>
</dbReference>
<dbReference type="Proteomes" id="UP000554286">
    <property type="component" value="Unassembled WGS sequence"/>
</dbReference>
<dbReference type="PANTHER" id="PTHR30337">
    <property type="entry name" value="COMPONENT OF ATP-DEPENDENT DSDNA EXONUCLEASE"/>
    <property type="match status" value="1"/>
</dbReference>
<dbReference type="PANTHER" id="PTHR30337:SF7">
    <property type="entry name" value="PHOSPHOESTERASE"/>
    <property type="match status" value="1"/>
</dbReference>
<dbReference type="CDD" id="cd00840">
    <property type="entry name" value="MPP_Mre11_N"/>
    <property type="match status" value="1"/>
</dbReference>
<protein>
    <submittedName>
        <fullName evidence="3">DNA repair exonuclease SbcCD nuclease subunit</fullName>
    </submittedName>
</protein>
<dbReference type="InterPro" id="IPR041796">
    <property type="entry name" value="Mre11_N"/>
</dbReference>
<reference evidence="3 4" key="1">
    <citation type="submission" date="2020-08" db="EMBL/GenBank/DDBJ databases">
        <title>Genome sequencing of Purple Non-Sulfur Bacteria from various extreme environments.</title>
        <authorList>
            <person name="Mayer M."/>
        </authorList>
    </citation>
    <scope>NUCLEOTIDE SEQUENCE [LARGE SCALE GENOMIC DNA]</scope>
    <source>
        <strain evidence="3 4">JA131</strain>
    </source>
</reference>
<dbReference type="RefSeq" id="WP_184043260.1">
    <property type="nucleotide sequence ID" value="NZ_JACIGK010000007.1"/>
</dbReference>
<accession>A0A7W6W922</accession>
<feature type="domain" description="Calcineurin-like phosphoesterase" evidence="2">
    <location>
        <begin position="5"/>
        <end position="198"/>
    </location>
</feature>
<proteinExistence type="predicted"/>
<keyword evidence="3" id="KW-0540">Nuclease</keyword>
<evidence type="ECO:0000313" key="4">
    <source>
        <dbReference type="Proteomes" id="UP000554286"/>
    </source>
</evidence>
<dbReference type="AlphaFoldDB" id="A0A7W6W922"/>
<keyword evidence="1" id="KW-0378">Hydrolase</keyword>